<feature type="region of interest" description="Disordered" evidence="1">
    <location>
        <begin position="1"/>
        <end position="32"/>
    </location>
</feature>
<protein>
    <submittedName>
        <fullName evidence="2">Uncharacterized protein</fullName>
    </submittedName>
</protein>
<proteinExistence type="predicted"/>
<organism evidence="2 3">
    <name type="scientific">Trichinella murrelli</name>
    <dbReference type="NCBI Taxonomy" id="144512"/>
    <lineage>
        <taxon>Eukaryota</taxon>
        <taxon>Metazoa</taxon>
        <taxon>Ecdysozoa</taxon>
        <taxon>Nematoda</taxon>
        <taxon>Enoplea</taxon>
        <taxon>Dorylaimia</taxon>
        <taxon>Trichinellida</taxon>
        <taxon>Trichinellidae</taxon>
        <taxon>Trichinella</taxon>
    </lineage>
</organism>
<sequence>MAAQGNLPVHTGSSSLSDECANNPVGMTNEPTRERVSYRSNDVCQLNSAEDGQTVNRDMAGCDKRQYYPAGGEEKACDEKMQEDEMVTVDLSIFMKPSRRKTSSLSWQKIERIACIYMVVKDRDAASDETHENAQSYELSAKYLTHHNIFKHMKYARNRNKLKWTL</sequence>
<gene>
    <name evidence="2" type="ORF">T05_13937</name>
</gene>
<comment type="caution">
    <text evidence="2">The sequence shown here is derived from an EMBL/GenBank/DDBJ whole genome shotgun (WGS) entry which is preliminary data.</text>
</comment>
<dbReference type="AlphaFoldDB" id="A0A0V0T6Z0"/>
<name>A0A0V0T6Z0_9BILA</name>
<reference evidence="2 3" key="1">
    <citation type="submission" date="2015-01" db="EMBL/GenBank/DDBJ databases">
        <title>Evolution of Trichinella species and genotypes.</title>
        <authorList>
            <person name="Korhonen P.K."/>
            <person name="Edoardo P."/>
            <person name="Giuseppe L.R."/>
            <person name="Gasser R.B."/>
        </authorList>
    </citation>
    <scope>NUCLEOTIDE SEQUENCE [LARGE SCALE GENOMIC DNA]</scope>
    <source>
        <strain evidence="2">ISS417</strain>
    </source>
</reference>
<keyword evidence="3" id="KW-1185">Reference proteome</keyword>
<dbReference type="OrthoDB" id="5934048at2759"/>
<accession>A0A0V0T6Z0</accession>
<dbReference type="EMBL" id="JYDJ01000512">
    <property type="protein sequence ID" value="KRX34815.1"/>
    <property type="molecule type" value="Genomic_DNA"/>
</dbReference>
<evidence type="ECO:0000256" key="1">
    <source>
        <dbReference type="SAM" id="MobiDB-lite"/>
    </source>
</evidence>
<dbReference type="Proteomes" id="UP000055048">
    <property type="component" value="Unassembled WGS sequence"/>
</dbReference>
<evidence type="ECO:0000313" key="3">
    <source>
        <dbReference type="Proteomes" id="UP000055048"/>
    </source>
</evidence>
<evidence type="ECO:0000313" key="2">
    <source>
        <dbReference type="EMBL" id="KRX34815.1"/>
    </source>
</evidence>